<dbReference type="AlphaFoldDB" id="A0A0H5R776"/>
<keyword evidence="3" id="KW-0597">Phosphoprotein</keyword>
<organism evidence="15">
    <name type="scientific">Spongospora subterranea</name>
    <dbReference type="NCBI Taxonomy" id="70186"/>
    <lineage>
        <taxon>Eukaryota</taxon>
        <taxon>Sar</taxon>
        <taxon>Rhizaria</taxon>
        <taxon>Endomyxa</taxon>
        <taxon>Phytomyxea</taxon>
        <taxon>Plasmodiophorida</taxon>
        <taxon>Plasmodiophoridae</taxon>
        <taxon>Spongospora</taxon>
    </lineage>
</organism>
<evidence type="ECO:0000256" key="5">
    <source>
        <dbReference type="ARBA" id="ARBA00022741"/>
    </source>
</evidence>
<dbReference type="GO" id="GO:0008574">
    <property type="term" value="F:plus-end-directed microtubule motor activity"/>
    <property type="evidence" value="ECO:0007669"/>
    <property type="project" value="TreeGrafter"/>
</dbReference>
<feature type="region of interest" description="Disordered" evidence="13">
    <location>
        <begin position="1"/>
        <end position="34"/>
    </location>
</feature>
<evidence type="ECO:0000256" key="7">
    <source>
        <dbReference type="ARBA" id="ARBA00023054"/>
    </source>
</evidence>
<comment type="similarity">
    <text evidence="10 11">Belongs to the TRAFAC class myosin-kinesin ATPase superfamily. Kinesin family.</text>
</comment>
<keyword evidence="9" id="KW-0206">Cytoskeleton</keyword>
<evidence type="ECO:0000256" key="12">
    <source>
        <dbReference type="SAM" id="Coils"/>
    </source>
</evidence>
<reference evidence="15" key="1">
    <citation type="submission" date="2015-04" db="EMBL/GenBank/DDBJ databases">
        <title>The genome sequence of the plant pathogenic Rhizarian Plasmodiophora brassicae reveals insights in its biotrophic life cycle and the origin of chitin synthesis.</title>
        <authorList>
            <person name="Schwelm A."/>
            <person name="Fogelqvist J."/>
            <person name="Knaust A."/>
            <person name="Julke S."/>
            <person name="Lilja T."/>
            <person name="Dhandapani V."/>
            <person name="Bonilla-Rosso G."/>
            <person name="Karlsson M."/>
            <person name="Shevchenko A."/>
            <person name="Choi S.R."/>
            <person name="Kim H.G."/>
            <person name="Park J.Y."/>
            <person name="Lim Y.P."/>
            <person name="Ludwig-Muller J."/>
            <person name="Dixelius C."/>
        </authorList>
    </citation>
    <scope>NUCLEOTIDE SEQUENCE</scope>
    <source>
        <tissue evidence="15">Potato root galls</tissue>
    </source>
</reference>
<keyword evidence="2" id="KW-0963">Cytoplasm</keyword>
<feature type="coiled-coil region" evidence="12">
    <location>
        <begin position="685"/>
        <end position="754"/>
    </location>
</feature>
<evidence type="ECO:0000313" key="15">
    <source>
        <dbReference type="EMBL" id="CRZ09995.1"/>
    </source>
</evidence>
<dbReference type="SMART" id="SM00129">
    <property type="entry name" value="KISc"/>
    <property type="match status" value="1"/>
</dbReference>
<dbReference type="InterPro" id="IPR019821">
    <property type="entry name" value="Kinesin_motor_CS"/>
</dbReference>
<dbReference type="InterPro" id="IPR027417">
    <property type="entry name" value="P-loop_NTPase"/>
</dbReference>
<dbReference type="InterPro" id="IPR036961">
    <property type="entry name" value="Kinesin_motor_dom_sf"/>
</dbReference>
<feature type="compositionally biased region" description="Basic residues" evidence="13">
    <location>
        <begin position="851"/>
        <end position="862"/>
    </location>
</feature>
<dbReference type="SUPFAM" id="SSF52540">
    <property type="entry name" value="P-loop containing nucleoside triphosphate hydrolases"/>
    <property type="match status" value="1"/>
</dbReference>
<dbReference type="GO" id="GO:0072686">
    <property type="term" value="C:mitotic spindle"/>
    <property type="evidence" value="ECO:0007669"/>
    <property type="project" value="TreeGrafter"/>
</dbReference>
<feature type="binding site" evidence="10">
    <location>
        <begin position="140"/>
        <end position="147"/>
    </location>
    <ligand>
        <name>ATP</name>
        <dbReference type="ChEBI" id="CHEBI:30616"/>
    </ligand>
</feature>
<feature type="region of interest" description="Disordered" evidence="13">
    <location>
        <begin position="824"/>
        <end position="871"/>
    </location>
</feature>
<dbReference type="Gene3D" id="3.40.850.10">
    <property type="entry name" value="Kinesin motor domain"/>
    <property type="match status" value="1"/>
</dbReference>
<dbReference type="PROSITE" id="PS50067">
    <property type="entry name" value="KINESIN_MOTOR_2"/>
    <property type="match status" value="1"/>
</dbReference>
<dbReference type="PROSITE" id="PS00411">
    <property type="entry name" value="KINESIN_MOTOR_1"/>
    <property type="match status" value="1"/>
</dbReference>
<dbReference type="GO" id="GO:0005876">
    <property type="term" value="C:spindle microtubule"/>
    <property type="evidence" value="ECO:0007669"/>
    <property type="project" value="TreeGrafter"/>
</dbReference>
<evidence type="ECO:0000256" key="2">
    <source>
        <dbReference type="ARBA" id="ARBA00022490"/>
    </source>
</evidence>
<evidence type="ECO:0000256" key="8">
    <source>
        <dbReference type="ARBA" id="ARBA00023175"/>
    </source>
</evidence>
<dbReference type="GO" id="GO:0007018">
    <property type="term" value="P:microtubule-based movement"/>
    <property type="evidence" value="ECO:0007669"/>
    <property type="project" value="InterPro"/>
</dbReference>
<feature type="coiled-coil region" evidence="12">
    <location>
        <begin position="559"/>
        <end position="607"/>
    </location>
</feature>
<evidence type="ECO:0000259" key="14">
    <source>
        <dbReference type="PROSITE" id="PS50067"/>
    </source>
</evidence>
<dbReference type="InterPro" id="IPR001752">
    <property type="entry name" value="Kinesin_motor_dom"/>
</dbReference>
<proteinExistence type="inferred from homology"/>
<name>A0A0H5R776_9EUKA</name>
<dbReference type="GO" id="GO:0051231">
    <property type="term" value="P:spindle elongation"/>
    <property type="evidence" value="ECO:0007669"/>
    <property type="project" value="TreeGrafter"/>
</dbReference>
<dbReference type="GO" id="GO:0005634">
    <property type="term" value="C:nucleus"/>
    <property type="evidence" value="ECO:0007669"/>
    <property type="project" value="TreeGrafter"/>
</dbReference>
<evidence type="ECO:0000256" key="3">
    <source>
        <dbReference type="ARBA" id="ARBA00022553"/>
    </source>
</evidence>
<sequence length="917" mass="104083">MFSPDASRKQIPQNFLPTTPQQDEDDGEDGCPSEPSILIRKLNFTMAKCMTPGRAIKRARPTESVQVFLRIRASTKEGLEISDMQTLKIRHPVNGSLNTFKFSEIFDATASQETIYQKTAAPLVKSLLDDHRNSLIFTYGITNSGKTYTVEGTAANPGILPKTLQDVFNRIDNHSQPVDVYASFLEIHNESVIDLLSEELIPKGLQLVANRNGSVFVKNLTEVLVRNIAEASLVVAEGTRRRQVAETALNCASSRSHCMFSVKLVLRGIDKDEGGTLAKLCIVDLAGSERASRAKNANDDRCREANNINTSLMHLGRCLEIVRWNQEHPDCRQRPIPWRDSKVLRLFKDYFIGGWGRAVMIANVNPELSDRTETLHALKFAALASEIENTSKIDLGKPVDISNDDVEEELLEQIYQLKMQLLESERRRWSTEVEVRNAVCNEMQEQLTRQEHQFQQQLEEEIERSRNLNQMRFDIWKKNVFDENATGVDINKAIQIAVHQLEAQNEVLSQQDKASRKQLQAANTAMAELQRKLGESLKSTSESNAALEKQRHIVCNETIANLESRKLHSEKQCSEAEDRADFNEKRLQDSERKVSGLEKKIVVLNDATAHLKKKIQEQQQCISSLELARTRDSAEIAKWRTLSQDQDVTIKELQSAIEASIKKQTDCESQVSQLLDLNAMQKDVIEASKASLIKADEEKEDIRRRLLELESASVDATEAGELMGKQQQSLRETIKKLEQSLKREKAASRKKLSEERAALKNSNFELQNYMKSKEMETLSLQNEFSQNIAAMKENHALLERRLIENNLATERENDDLRKRVSHFENAHTASKTSHHGHRDEPSSPLSMSSPAKKKASDRKRHIISCGDQENMQKTFGKRSNAILAQNSKWSSILTGNTFESVEVEPKVEPRKLRRRIK</sequence>
<keyword evidence="4 11" id="KW-0493">Microtubule</keyword>
<evidence type="ECO:0000256" key="11">
    <source>
        <dbReference type="RuleBase" id="RU000394"/>
    </source>
</evidence>
<evidence type="ECO:0000256" key="10">
    <source>
        <dbReference type="PROSITE-ProRule" id="PRU00283"/>
    </source>
</evidence>
<feature type="compositionally biased region" description="Acidic residues" evidence="13">
    <location>
        <begin position="22"/>
        <end position="31"/>
    </location>
</feature>
<dbReference type="Pfam" id="PF00225">
    <property type="entry name" value="Kinesin"/>
    <property type="match status" value="1"/>
</dbReference>
<keyword evidence="6 10" id="KW-0067">ATP-binding</keyword>
<dbReference type="GO" id="GO:0008017">
    <property type="term" value="F:microtubule binding"/>
    <property type="evidence" value="ECO:0007669"/>
    <property type="project" value="InterPro"/>
</dbReference>
<dbReference type="PRINTS" id="PR00380">
    <property type="entry name" value="KINESINHEAVY"/>
</dbReference>
<dbReference type="PANTHER" id="PTHR47970:SF29">
    <property type="entry name" value="KINESIN FAMILY MEMBER 20B"/>
    <property type="match status" value="1"/>
</dbReference>
<feature type="compositionally biased region" description="Polar residues" evidence="13">
    <location>
        <begin position="10"/>
        <end position="21"/>
    </location>
</feature>
<evidence type="ECO:0000256" key="9">
    <source>
        <dbReference type="ARBA" id="ARBA00023212"/>
    </source>
</evidence>
<dbReference type="GO" id="GO:0005524">
    <property type="term" value="F:ATP binding"/>
    <property type="evidence" value="ECO:0007669"/>
    <property type="project" value="UniProtKB-UniRule"/>
</dbReference>
<comment type="subcellular location">
    <subcellularLocation>
        <location evidence="1">Cytoplasm</location>
        <location evidence="1">Cytoskeleton</location>
        <location evidence="1">Spindle</location>
    </subcellularLocation>
</comment>
<dbReference type="PANTHER" id="PTHR47970">
    <property type="entry name" value="KINESIN-LIKE PROTEIN KIF11"/>
    <property type="match status" value="1"/>
</dbReference>
<feature type="domain" description="Kinesin motor" evidence="14">
    <location>
        <begin position="64"/>
        <end position="387"/>
    </location>
</feature>
<evidence type="ECO:0000256" key="1">
    <source>
        <dbReference type="ARBA" id="ARBA00004186"/>
    </source>
</evidence>
<protein>
    <recommendedName>
        <fullName evidence="11">Kinesin-like protein</fullName>
    </recommendedName>
</protein>
<keyword evidence="7 12" id="KW-0175">Coiled coil</keyword>
<evidence type="ECO:0000256" key="6">
    <source>
        <dbReference type="ARBA" id="ARBA00022840"/>
    </source>
</evidence>
<keyword evidence="5 10" id="KW-0547">Nucleotide-binding</keyword>
<evidence type="ECO:0000256" key="13">
    <source>
        <dbReference type="SAM" id="MobiDB-lite"/>
    </source>
</evidence>
<dbReference type="InterPro" id="IPR047149">
    <property type="entry name" value="KIF11-like"/>
</dbReference>
<dbReference type="EMBL" id="HACM01009553">
    <property type="protein sequence ID" value="CRZ09995.1"/>
    <property type="molecule type" value="Transcribed_RNA"/>
</dbReference>
<dbReference type="GO" id="GO:0090307">
    <property type="term" value="P:mitotic spindle assembly"/>
    <property type="evidence" value="ECO:0007669"/>
    <property type="project" value="TreeGrafter"/>
</dbReference>
<accession>A0A0H5R776</accession>
<feature type="coiled-coil region" evidence="12">
    <location>
        <begin position="491"/>
        <end position="532"/>
    </location>
</feature>
<evidence type="ECO:0000256" key="4">
    <source>
        <dbReference type="ARBA" id="ARBA00022701"/>
    </source>
</evidence>
<keyword evidence="8 10" id="KW-0505">Motor protein</keyword>